<name>A0ABW0ELI4_9PSEU</name>
<keyword evidence="2" id="KW-0812">Transmembrane</keyword>
<organism evidence="4 5">
    <name type="scientific">Actinokineospora guangxiensis</name>
    <dbReference type="NCBI Taxonomy" id="1490288"/>
    <lineage>
        <taxon>Bacteria</taxon>
        <taxon>Bacillati</taxon>
        <taxon>Actinomycetota</taxon>
        <taxon>Actinomycetes</taxon>
        <taxon>Pseudonocardiales</taxon>
        <taxon>Pseudonocardiaceae</taxon>
        <taxon>Actinokineospora</taxon>
    </lineage>
</organism>
<evidence type="ECO:0000259" key="3">
    <source>
        <dbReference type="Pfam" id="PF20570"/>
    </source>
</evidence>
<feature type="compositionally biased region" description="Low complexity" evidence="1">
    <location>
        <begin position="470"/>
        <end position="498"/>
    </location>
</feature>
<gene>
    <name evidence="4" type="ORF">ACFPM7_07055</name>
</gene>
<feature type="compositionally biased region" description="Basic and acidic residues" evidence="1">
    <location>
        <begin position="235"/>
        <end position="255"/>
    </location>
</feature>
<dbReference type="Pfam" id="PF20570">
    <property type="entry name" value="DUF6779"/>
    <property type="match status" value="1"/>
</dbReference>
<evidence type="ECO:0000313" key="4">
    <source>
        <dbReference type="EMBL" id="MFC5286804.1"/>
    </source>
</evidence>
<feature type="compositionally biased region" description="Basic and acidic residues" evidence="1">
    <location>
        <begin position="331"/>
        <end position="348"/>
    </location>
</feature>
<feature type="compositionally biased region" description="Low complexity" evidence="1">
    <location>
        <begin position="317"/>
        <end position="329"/>
    </location>
</feature>
<evidence type="ECO:0000256" key="2">
    <source>
        <dbReference type="SAM" id="Phobius"/>
    </source>
</evidence>
<feature type="compositionally biased region" description="Low complexity" evidence="1">
    <location>
        <begin position="375"/>
        <end position="385"/>
    </location>
</feature>
<feature type="compositionally biased region" description="Basic residues" evidence="1">
    <location>
        <begin position="707"/>
        <end position="716"/>
    </location>
</feature>
<dbReference type="Proteomes" id="UP001596157">
    <property type="component" value="Unassembled WGS sequence"/>
</dbReference>
<keyword evidence="2" id="KW-1133">Transmembrane helix</keyword>
<accession>A0ABW0ELI4</accession>
<feature type="compositionally biased region" description="Basic and acidic residues" evidence="1">
    <location>
        <begin position="356"/>
        <end position="374"/>
    </location>
</feature>
<feature type="compositionally biased region" description="Polar residues" evidence="1">
    <location>
        <begin position="442"/>
        <end position="451"/>
    </location>
</feature>
<feature type="compositionally biased region" description="Basic and acidic residues" evidence="1">
    <location>
        <begin position="305"/>
        <end position="316"/>
    </location>
</feature>
<keyword evidence="2" id="KW-0472">Membrane</keyword>
<feature type="transmembrane region" description="Helical" evidence="2">
    <location>
        <begin position="40"/>
        <end position="60"/>
    </location>
</feature>
<evidence type="ECO:0000256" key="1">
    <source>
        <dbReference type="SAM" id="MobiDB-lite"/>
    </source>
</evidence>
<feature type="compositionally biased region" description="Low complexity" evidence="1">
    <location>
        <begin position="650"/>
        <end position="671"/>
    </location>
</feature>
<sequence length="716" mass="74882">MTGRNDHIPRATGPRLLFLAALLLALGATAVLVLSDSLRWMRIGVVAALWAALAGAFLAVRYRRLSADRAEDAAQAQKIYELELEREVAARREFELSAEAATATAVKAAAEGGSRDDIAELRAELKAMREHLEVLLGGEVLVERIALHAEATRMRSRPEALESPVEPIRRIGEPTTDLIERVRGPWLEDTPGSRPIDPTWTPSWESGAWESGDLRRPARQGEQAVKAGRPAARPARAEARPGDARPARPAEEHPANGRPANARPADVRPARPADARPGAARPTGSAETPSPRREQDAGVSARLDVPQESRPRRPEAAHPAGPAGEAYGEQRVARSRTEADPARREPDAPPRQPARPRPEARAGEAARTRPEAREGAAPGEATAARLRPADPEATRSGVRPVEPHTQHGGRPLDRGAPPRVISRRTPEPAPPSAAEAARSRQAVDSSASPAATDSGVFAPAEVARPREGRAPAAGGRSASPPQASGAPGPAAAARPAAADSGTFAPVRAGRPTDTGTYPPAARADSPPPARLPAADPGDAARGGRAAETGTFAPARGQRATETGTHPPARPEQGQRAAEPAPPAKGKRAAETGTFPPAQPVRGKRAAETGTFPPAQPARGKRAAETGTFPPAQPVRGKRAAETGTYPPARPGSAAAAASAGRRAAESGTFPPVEEPAGRRRRPEAEQGGHASGTSVADLLAAHGGTAPRRRRRRDED</sequence>
<proteinExistence type="predicted"/>
<dbReference type="EMBL" id="JBHSKF010000003">
    <property type="protein sequence ID" value="MFC5286804.1"/>
    <property type="molecule type" value="Genomic_DNA"/>
</dbReference>
<keyword evidence="5" id="KW-1185">Reference proteome</keyword>
<feature type="compositionally biased region" description="Basic and acidic residues" evidence="1">
    <location>
        <begin position="401"/>
        <end position="413"/>
    </location>
</feature>
<dbReference type="RefSeq" id="WP_378245137.1">
    <property type="nucleotide sequence ID" value="NZ_JBHSKF010000003.1"/>
</dbReference>
<reference evidence="5" key="1">
    <citation type="journal article" date="2019" name="Int. J. Syst. Evol. Microbiol.">
        <title>The Global Catalogue of Microorganisms (GCM) 10K type strain sequencing project: providing services to taxonomists for standard genome sequencing and annotation.</title>
        <authorList>
            <consortium name="The Broad Institute Genomics Platform"/>
            <consortium name="The Broad Institute Genome Sequencing Center for Infectious Disease"/>
            <person name="Wu L."/>
            <person name="Ma J."/>
        </authorList>
    </citation>
    <scope>NUCLEOTIDE SEQUENCE [LARGE SCALE GENOMIC DNA]</scope>
    <source>
        <strain evidence="5">CCUG 59778</strain>
    </source>
</reference>
<feature type="domain" description="DUF6779" evidence="3">
    <location>
        <begin position="41"/>
        <end position="153"/>
    </location>
</feature>
<feature type="region of interest" description="Disordered" evidence="1">
    <location>
        <begin position="182"/>
        <end position="716"/>
    </location>
</feature>
<comment type="caution">
    <text evidence="4">The sequence shown here is derived from an EMBL/GenBank/DDBJ whole genome shotgun (WGS) entry which is preliminary data.</text>
</comment>
<dbReference type="InterPro" id="IPR046706">
    <property type="entry name" value="DUF6779"/>
</dbReference>
<feature type="compositionally biased region" description="Basic and acidic residues" evidence="1">
    <location>
        <begin position="265"/>
        <end position="274"/>
    </location>
</feature>
<evidence type="ECO:0000313" key="5">
    <source>
        <dbReference type="Proteomes" id="UP001596157"/>
    </source>
</evidence>
<protein>
    <submittedName>
        <fullName evidence="4">DUF6779 domain-containing protein</fullName>
    </submittedName>
</protein>
<feature type="compositionally biased region" description="Low complexity" evidence="1">
    <location>
        <begin position="531"/>
        <end position="546"/>
    </location>
</feature>